<keyword evidence="3" id="KW-0479">Metal-binding</keyword>
<gene>
    <name evidence="7" type="ORF">CRHIZ90672A_00017102</name>
</gene>
<keyword evidence="8" id="KW-1185">Reference proteome</keyword>
<evidence type="ECO:0000313" key="8">
    <source>
        <dbReference type="Proteomes" id="UP000696573"/>
    </source>
</evidence>
<evidence type="ECO:0000256" key="4">
    <source>
        <dbReference type="ARBA" id="ARBA00022833"/>
    </source>
</evidence>
<dbReference type="PANTHER" id="PTHR43350">
    <property type="entry name" value="NAD-DEPENDENT ALCOHOL DEHYDROGENASE"/>
    <property type="match status" value="1"/>
</dbReference>
<dbReference type="Pfam" id="PF08240">
    <property type="entry name" value="ADH_N"/>
    <property type="match status" value="1"/>
</dbReference>
<evidence type="ECO:0000259" key="6">
    <source>
        <dbReference type="SMART" id="SM00829"/>
    </source>
</evidence>
<evidence type="ECO:0000256" key="2">
    <source>
        <dbReference type="ARBA" id="ARBA00008072"/>
    </source>
</evidence>
<dbReference type="Gene3D" id="3.90.180.10">
    <property type="entry name" value="Medium-chain alcohol dehydrogenases, catalytic domain"/>
    <property type="match status" value="1"/>
</dbReference>
<dbReference type="EMBL" id="CABFNQ020000534">
    <property type="protein sequence ID" value="CAH0018600.1"/>
    <property type="molecule type" value="Genomic_DNA"/>
</dbReference>
<feature type="domain" description="Enoyl reductase (ER)" evidence="6">
    <location>
        <begin position="14"/>
        <end position="314"/>
    </location>
</feature>
<comment type="similarity">
    <text evidence="2">Belongs to the zinc-containing alcohol dehydrogenase family.</text>
</comment>
<dbReference type="InterPro" id="IPR011032">
    <property type="entry name" value="GroES-like_sf"/>
</dbReference>
<dbReference type="InterPro" id="IPR013149">
    <property type="entry name" value="ADH-like_C"/>
</dbReference>
<dbReference type="GO" id="GO:0046872">
    <property type="term" value="F:metal ion binding"/>
    <property type="evidence" value="ECO:0007669"/>
    <property type="project" value="UniProtKB-KW"/>
</dbReference>
<keyword evidence="5" id="KW-0560">Oxidoreductase</keyword>
<dbReference type="AlphaFoldDB" id="A0A9N9V4W8"/>
<dbReference type="PANTHER" id="PTHR43350:SF11">
    <property type="entry name" value="ENOYL REDUCTASE (ER) DOMAIN-CONTAINING PROTEIN"/>
    <property type="match status" value="1"/>
</dbReference>
<dbReference type="Pfam" id="PF00107">
    <property type="entry name" value="ADH_zinc_N"/>
    <property type="match status" value="1"/>
</dbReference>
<evidence type="ECO:0000313" key="7">
    <source>
        <dbReference type="EMBL" id="CAH0018600.1"/>
    </source>
</evidence>
<comment type="caution">
    <text evidence="7">The sequence shown here is derived from an EMBL/GenBank/DDBJ whole genome shotgun (WGS) entry which is preliminary data.</text>
</comment>
<protein>
    <recommendedName>
        <fullName evidence="6">Enoyl reductase (ER) domain-containing protein</fullName>
    </recommendedName>
</protein>
<organism evidence="7 8">
    <name type="scientific">Clonostachys rhizophaga</name>
    <dbReference type="NCBI Taxonomy" id="160324"/>
    <lineage>
        <taxon>Eukaryota</taxon>
        <taxon>Fungi</taxon>
        <taxon>Dikarya</taxon>
        <taxon>Ascomycota</taxon>
        <taxon>Pezizomycotina</taxon>
        <taxon>Sordariomycetes</taxon>
        <taxon>Hypocreomycetidae</taxon>
        <taxon>Hypocreales</taxon>
        <taxon>Bionectriaceae</taxon>
        <taxon>Clonostachys</taxon>
    </lineage>
</organism>
<dbReference type="InterPro" id="IPR036291">
    <property type="entry name" value="NAD(P)-bd_dom_sf"/>
</dbReference>
<dbReference type="InterPro" id="IPR020843">
    <property type="entry name" value="ER"/>
</dbReference>
<evidence type="ECO:0000256" key="1">
    <source>
        <dbReference type="ARBA" id="ARBA00001947"/>
    </source>
</evidence>
<evidence type="ECO:0000256" key="5">
    <source>
        <dbReference type="ARBA" id="ARBA00023002"/>
    </source>
</evidence>
<accession>A0A9N9V4W8</accession>
<dbReference type="SUPFAM" id="SSF50129">
    <property type="entry name" value="GroES-like"/>
    <property type="match status" value="1"/>
</dbReference>
<dbReference type="OrthoDB" id="1560166at2759"/>
<comment type="cofactor">
    <cofactor evidence="1">
        <name>Zn(2+)</name>
        <dbReference type="ChEBI" id="CHEBI:29105"/>
    </cofactor>
</comment>
<sequence>MVLVTDALVVPGKGLQPTLQSVTIEEPLPDEAIVEIHAVGICHTDISCMNGIIPTSFPAVLGHEGAGVILKVGSGLQEFSSGDKVLLSFNSCGTCQDCRLGYSSYCQSYASQNFGGRREDGTQPLALTGCGTKLSCNFFGQSSFSKVALVSGRCMVKVPKSTDLSLFAPLGCGIQTGVGTVLNTLDVRANQSLAVFGVGAVGLSCIMAAKLRGADPVIAIDVSPARLELAKELGATHTILSADKAIDLPAEIRKISGGNGVFRAADCSGVPAVIEQMISSLGSRGKAATVGAPAPGRCVKVEVFSHIVKGTHYIGCCEGDSDPAKMIPYLIDEQSRGNFPLEKLVTLYDGVNYKKAFDNIQKSQVIKAVLVWK</sequence>
<dbReference type="Gene3D" id="3.40.50.720">
    <property type="entry name" value="NAD(P)-binding Rossmann-like Domain"/>
    <property type="match status" value="1"/>
</dbReference>
<name>A0A9N9V4W8_9HYPO</name>
<reference evidence="7" key="1">
    <citation type="submission" date="2021-10" db="EMBL/GenBank/DDBJ databases">
        <authorList>
            <person name="Piombo E."/>
        </authorList>
    </citation>
    <scope>NUCLEOTIDE SEQUENCE</scope>
</reference>
<evidence type="ECO:0000256" key="3">
    <source>
        <dbReference type="ARBA" id="ARBA00022723"/>
    </source>
</evidence>
<proteinExistence type="inferred from homology"/>
<dbReference type="SUPFAM" id="SSF51735">
    <property type="entry name" value="NAD(P)-binding Rossmann-fold domains"/>
    <property type="match status" value="1"/>
</dbReference>
<dbReference type="Proteomes" id="UP000696573">
    <property type="component" value="Unassembled WGS sequence"/>
</dbReference>
<dbReference type="SMART" id="SM00829">
    <property type="entry name" value="PKS_ER"/>
    <property type="match status" value="1"/>
</dbReference>
<keyword evidence="4" id="KW-0862">Zinc</keyword>
<dbReference type="GO" id="GO:0016491">
    <property type="term" value="F:oxidoreductase activity"/>
    <property type="evidence" value="ECO:0007669"/>
    <property type="project" value="UniProtKB-KW"/>
</dbReference>
<dbReference type="CDD" id="cd08278">
    <property type="entry name" value="benzyl_alcohol_DH"/>
    <property type="match status" value="1"/>
</dbReference>
<dbReference type="InterPro" id="IPR013154">
    <property type="entry name" value="ADH-like_N"/>
</dbReference>